<name>A0A1L7N1F6_9CAUD</name>
<evidence type="ECO:0000313" key="2">
    <source>
        <dbReference type="EMBL" id="BAW19317.1"/>
    </source>
</evidence>
<dbReference type="EMBL" id="AP017925">
    <property type="protein sequence ID" value="BAW19317.1"/>
    <property type="molecule type" value="Genomic_DNA"/>
</dbReference>
<sequence length="295" mass="32263">MQDPNNFHSPEELAAIQAEMNEAAPAESAEAAAPVAEEAAAPTFNPVDYLTNALHNAGYPNPTAWYKGIDPRAETADNEKDRIFFANRALRLYLAEVPDRENISPRMLLADGITSIQWTALVDQGVVPWLMNQFDKKGRRVEAPAIKEYDGTLSLSEEEKAVVRTFRDDPNSNAELALGDLVFCKVHRNGASCIEWRFANEPSVHYLLPLTALFSDATSGTPPWDELPPDAPVPGFVPSDEVAVLPEGSPLPAGGKPATWGQIPEVPEIFEPAPHLESRDEEEQDARPSSTEPEA</sequence>
<reference evidence="2 3" key="1">
    <citation type="submission" date="2016-12" db="EMBL/GenBank/DDBJ databases">
        <title>Characterization of two jumbo phages RP12 and RP31 infecting the phytopathogen Ralstonia solanacearum.</title>
        <authorList>
            <person name="Kawasaki T."/>
            <person name="Yoshikawa G."/>
            <person name="Ogata H."/>
            <person name="Yamada T."/>
        </authorList>
    </citation>
    <scope>NUCLEOTIDE SEQUENCE [LARGE SCALE GENOMIC DNA]</scope>
    <source>
        <strain evidence="2 3">RP31</strain>
    </source>
</reference>
<feature type="region of interest" description="Disordered" evidence="1">
    <location>
        <begin position="1"/>
        <end position="35"/>
    </location>
</feature>
<dbReference type="Proteomes" id="UP000222950">
    <property type="component" value="Segment"/>
</dbReference>
<organism evidence="2 3">
    <name type="scientific">Ralstonia phage RP31</name>
    <dbReference type="NCBI Taxonomy" id="1923890"/>
    <lineage>
        <taxon>Viruses</taxon>
        <taxon>Duplodnaviria</taxon>
        <taxon>Heunggongvirae</taxon>
        <taxon>Uroviricota</taxon>
        <taxon>Caudoviricetes</taxon>
        <taxon>Chimalliviridae</taxon>
        <taxon>Ripduovirus</taxon>
        <taxon>Ripduovirus RP12</taxon>
    </lineage>
</organism>
<protein>
    <submittedName>
        <fullName evidence="2">Uncharacterized protein</fullName>
    </submittedName>
</protein>
<proteinExistence type="predicted"/>
<evidence type="ECO:0000313" key="3">
    <source>
        <dbReference type="Proteomes" id="UP000222950"/>
    </source>
</evidence>
<feature type="region of interest" description="Disordered" evidence="1">
    <location>
        <begin position="242"/>
        <end position="295"/>
    </location>
</feature>
<accession>A0A1L7N1F6</accession>
<feature type="compositionally biased region" description="Low complexity" evidence="1">
    <location>
        <begin position="18"/>
        <end position="35"/>
    </location>
</feature>
<evidence type="ECO:0000256" key="1">
    <source>
        <dbReference type="SAM" id="MobiDB-lite"/>
    </source>
</evidence>